<dbReference type="InterPro" id="IPR038332">
    <property type="entry name" value="PPE_sf"/>
</dbReference>
<dbReference type="Gene3D" id="1.10.287.850">
    <property type="entry name" value="HP0062-like domain"/>
    <property type="match status" value="1"/>
</dbReference>
<evidence type="ECO:0000313" key="3">
    <source>
        <dbReference type="Proteomes" id="UP000093928"/>
    </source>
</evidence>
<evidence type="ECO:0000313" key="2">
    <source>
        <dbReference type="EMBL" id="OBK20975.1"/>
    </source>
</evidence>
<evidence type="ECO:0000259" key="1">
    <source>
        <dbReference type="Pfam" id="PF00934"/>
    </source>
</evidence>
<feature type="domain" description="PE" evidence="1">
    <location>
        <begin position="4"/>
        <end position="94"/>
    </location>
</feature>
<dbReference type="AlphaFoldDB" id="A0A1A3NI26"/>
<protein>
    <submittedName>
        <fullName evidence="2">PE family protein</fullName>
    </submittedName>
</protein>
<proteinExistence type="predicted"/>
<gene>
    <name evidence="2" type="ORF">A5634_11295</name>
</gene>
<accession>A0A1A3NI26</accession>
<name>A0A1A3NI26_MYCAS</name>
<reference evidence="2 3" key="1">
    <citation type="submission" date="2016-06" db="EMBL/GenBank/DDBJ databases">
        <authorList>
            <person name="Kjaerup R.B."/>
            <person name="Dalgaard T.S."/>
            <person name="Juul-Madsen H.R."/>
        </authorList>
    </citation>
    <scope>NUCLEOTIDE SEQUENCE [LARGE SCALE GENOMIC DNA]</scope>
    <source>
        <strain evidence="2 3">1165133.8</strain>
    </source>
</reference>
<organism evidence="2 3">
    <name type="scientific">Mycobacterium asiaticum</name>
    <dbReference type="NCBI Taxonomy" id="1790"/>
    <lineage>
        <taxon>Bacteria</taxon>
        <taxon>Bacillati</taxon>
        <taxon>Actinomycetota</taxon>
        <taxon>Actinomycetes</taxon>
        <taxon>Mycobacteriales</taxon>
        <taxon>Mycobacteriaceae</taxon>
        <taxon>Mycobacterium</taxon>
    </lineage>
</organism>
<comment type="caution">
    <text evidence="2">The sequence shown here is derived from an EMBL/GenBank/DDBJ whole genome shotgun (WGS) entry which is preliminary data.</text>
</comment>
<dbReference type="OrthoDB" id="4752972at2"/>
<sequence length="99" mass="9740">MSLVYAEPDVLDSAATELQSINAAVAAGHAAAATPTTGVIPAASDLVSLLTASQFATHAKLFQEIGAQTAAIHTQMATTLGLNAGSYAAAEASNAANIG</sequence>
<dbReference type="SUPFAM" id="SSF140459">
    <property type="entry name" value="PE/PPE dimer-like"/>
    <property type="match status" value="1"/>
</dbReference>
<dbReference type="InterPro" id="IPR000084">
    <property type="entry name" value="PE-PGRS_N"/>
</dbReference>
<dbReference type="Proteomes" id="UP000093928">
    <property type="component" value="Unassembled WGS sequence"/>
</dbReference>
<dbReference type="RefSeq" id="WP_065146721.1">
    <property type="nucleotide sequence ID" value="NZ_LZLS01000212.1"/>
</dbReference>
<dbReference type="EMBL" id="LZLS01000212">
    <property type="protein sequence ID" value="OBK20975.1"/>
    <property type="molecule type" value="Genomic_DNA"/>
</dbReference>
<dbReference type="Pfam" id="PF00934">
    <property type="entry name" value="PE"/>
    <property type="match status" value="1"/>
</dbReference>